<dbReference type="KEGG" id="dzi:111306828"/>
<feature type="region of interest" description="Disordered" evidence="8">
    <location>
        <begin position="28"/>
        <end position="48"/>
    </location>
</feature>
<feature type="domain" description="AP2/ERF" evidence="9">
    <location>
        <begin position="49"/>
        <end position="106"/>
    </location>
</feature>
<dbReference type="SUPFAM" id="SSF54171">
    <property type="entry name" value="DNA-binding domain"/>
    <property type="match status" value="1"/>
</dbReference>
<proteinExistence type="inferred from homology"/>
<dbReference type="PANTHER" id="PTHR31677">
    <property type="entry name" value="AP2 DOMAIN CLASS TRANSCRIPTION FACTOR"/>
    <property type="match status" value="1"/>
</dbReference>
<keyword evidence="5" id="KW-0804">Transcription</keyword>
<dbReference type="InterPro" id="IPR036955">
    <property type="entry name" value="AP2/ERF_dom_sf"/>
</dbReference>
<protein>
    <submittedName>
        <fullName evidence="11">Ethylene-responsive transcription factor ERF086-like</fullName>
    </submittedName>
</protein>
<dbReference type="GO" id="GO:0005634">
    <property type="term" value="C:nucleus"/>
    <property type="evidence" value="ECO:0007669"/>
    <property type="project" value="UniProtKB-SubCell"/>
</dbReference>
<dbReference type="GO" id="GO:0003677">
    <property type="term" value="F:DNA binding"/>
    <property type="evidence" value="ECO:0007669"/>
    <property type="project" value="UniProtKB-KW"/>
</dbReference>
<feature type="region of interest" description="Disordered" evidence="8">
    <location>
        <begin position="132"/>
        <end position="172"/>
    </location>
</feature>
<evidence type="ECO:0000256" key="4">
    <source>
        <dbReference type="ARBA" id="ARBA00023125"/>
    </source>
</evidence>
<dbReference type="AlphaFoldDB" id="A0A6P6A6X4"/>
<sequence>MSTSKTLDKPFGYEPVVQTQAGFALLQRNTSPSQAGERRGRRKQAEPGRFLGVRRRPWGRYAAEIRDPTTKERHWLGTFDTAQEAALAYDRAALSMKGTQARTNFIYSDNTTFHSLPSPFDVQALLPTSQVLTSSQPKQATNHYSEPQPDIFHSKTPIRPNNNDLSSSADETPYGSIDDNSFFFSSDTNSGYLACIVPDNCLKPPSTPTSTHVSNFCSMNQNSHENQSHSDNYALYPDITSFPNSNNIEFPGFDELNQGSFWSDQQSWEMNSNELSGIINPPLMVEDGCMGGAFYPYNGNPSSYTMIPQANSSVTCSPSMPSFGDVVDSGYSLF</sequence>
<evidence type="ECO:0000256" key="2">
    <source>
        <dbReference type="ARBA" id="ARBA00022745"/>
    </source>
</evidence>
<keyword evidence="6" id="KW-0539">Nucleus</keyword>
<evidence type="ECO:0000256" key="1">
    <source>
        <dbReference type="ARBA" id="ARBA00004123"/>
    </source>
</evidence>
<dbReference type="GO" id="GO:0009873">
    <property type="term" value="P:ethylene-activated signaling pathway"/>
    <property type="evidence" value="ECO:0007669"/>
    <property type="project" value="UniProtKB-KW"/>
</dbReference>
<keyword evidence="2" id="KW-0936">Ethylene signaling pathway</keyword>
<dbReference type="PRINTS" id="PR00367">
    <property type="entry name" value="ETHRSPELEMNT"/>
</dbReference>
<evidence type="ECO:0000313" key="10">
    <source>
        <dbReference type="Proteomes" id="UP000515121"/>
    </source>
</evidence>
<dbReference type="GeneID" id="111306828"/>
<evidence type="ECO:0000256" key="3">
    <source>
        <dbReference type="ARBA" id="ARBA00023015"/>
    </source>
</evidence>
<dbReference type="Pfam" id="PF00847">
    <property type="entry name" value="AP2"/>
    <property type="match status" value="1"/>
</dbReference>
<keyword evidence="3" id="KW-0805">Transcription regulation</keyword>
<evidence type="ECO:0000256" key="7">
    <source>
        <dbReference type="ARBA" id="ARBA00024343"/>
    </source>
</evidence>
<gene>
    <name evidence="11" type="primary">LOC111306828</name>
</gene>
<feature type="compositionally biased region" description="Polar residues" evidence="8">
    <location>
        <begin position="159"/>
        <end position="170"/>
    </location>
</feature>
<dbReference type="RefSeq" id="XP_022760520.1">
    <property type="nucleotide sequence ID" value="XM_022904785.1"/>
</dbReference>
<dbReference type="SMART" id="SM00380">
    <property type="entry name" value="AP2"/>
    <property type="match status" value="1"/>
</dbReference>
<evidence type="ECO:0000256" key="5">
    <source>
        <dbReference type="ARBA" id="ARBA00023163"/>
    </source>
</evidence>
<dbReference type="InterPro" id="IPR001471">
    <property type="entry name" value="AP2/ERF_dom"/>
</dbReference>
<accession>A0A6P6A6X4</accession>
<evidence type="ECO:0000256" key="8">
    <source>
        <dbReference type="SAM" id="MobiDB-lite"/>
    </source>
</evidence>
<dbReference type="PROSITE" id="PS51032">
    <property type="entry name" value="AP2_ERF"/>
    <property type="match status" value="1"/>
</dbReference>
<keyword evidence="4" id="KW-0238">DNA-binding</keyword>
<name>A0A6P6A6X4_DURZI</name>
<evidence type="ECO:0000259" key="9">
    <source>
        <dbReference type="PROSITE" id="PS51032"/>
    </source>
</evidence>
<feature type="compositionally biased region" description="Polar residues" evidence="8">
    <location>
        <begin position="132"/>
        <end position="145"/>
    </location>
</feature>
<dbReference type="GO" id="GO:0003700">
    <property type="term" value="F:DNA-binding transcription factor activity"/>
    <property type="evidence" value="ECO:0007669"/>
    <property type="project" value="InterPro"/>
</dbReference>
<keyword evidence="10" id="KW-1185">Reference proteome</keyword>
<comment type="subcellular location">
    <subcellularLocation>
        <location evidence="1">Nucleus</location>
    </subcellularLocation>
</comment>
<evidence type="ECO:0000313" key="11">
    <source>
        <dbReference type="RefSeq" id="XP_022760520.1"/>
    </source>
</evidence>
<dbReference type="CDD" id="cd00018">
    <property type="entry name" value="AP2"/>
    <property type="match status" value="1"/>
</dbReference>
<comment type="similarity">
    <text evidence="7">Belongs to the AP2/ERF transcription factor family. ERF subfamily.</text>
</comment>
<dbReference type="OrthoDB" id="1937505at2759"/>
<dbReference type="Proteomes" id="UP000515121">
    <property type="component" value="Unplaced"/>
</dbReference>
<dbReference type="PANTHER" id="PTHR31677:SF49">
    <property type="entry name" value="ETHYLENE-RESPONSIVE TRANSCRIPTION FACTOR ERF086"/>
    <property type="match status" value="1"/>
</dbReference>
<organism evidence="10 11">
    <name type="scientific">Durio zibethinus</name>
    <name type="common">Durian</name>
    <dbReference type="NCBI Taxonomy" id="66656"/>
    <lineage>
        <taxon>Eukaryota</taxon>
        <taxon>Viridiplantae</taxon>
        <taxon>Streptophyta</taxon>
        <taxon>Embryophyta</taxon>
        <taxon>Tracheophyta</taxon>
        <taxon>Spermatophyta</taxon>
        <taxon>Magnoliopsida</taxon>
        <taxon>eudicotyledons</taxon>
        <taxon>Gunneridae</taxon>
        <taxon>Pentapetalae</taxon>
        <taxon>rosids</taxon>
        <taxon>malvids</taxon>
        <taxon>Malvales</taxon>
        <taxon>Malvaceae</taxon>
        <taxon>Helicteroideae</taxon>
        <taxon>Durio</taxon>
    </lineage>
</organism>
<dbReference type="FunFam" id="3.30.730.10:FF:000001">
    <property type="entry name" value="Ethylene-responsive transcription factor 2"/>
    <property type="match status" value="1"/>
</dbReference>
<dbReference type="Gene3D" id="3.30.730.10">
    <property type="entry name" value="AP2/ERF domain"/>
    <property type="match status" value="1"/>
</dbReference>
<evidence type="ECO:0000256" key="6">
    <source>
        <dbReference type="ARBA" id="ARBA00023242"/>
    </source>
</evidence>
<dbReference type="InterPro" id="IPR016177">
    <property type="entry name" value="DNA-bd_dom_sf"/>
</dbReference>
<reference evidence="11" key="1">
    <citation type="submission" date="2025-08" db="UniProtKB">
        <authorList>
            <consortium name="RefSeq"/>
        </authorList>
    </citation>
    <scope>IDENTIFICATION</scope>
    <source>
        <tissue evidence="11">Fruit stalk</tissue>
    </source>
</reference>